<gene>
    <name evidence="5" type="ORF">QPJ95_08045</name>
</gene>
<feature type="region of interest" description="Disordered" evidence="3">
    <location>
        <begin position="247"/>
        <end position="276"/>
    </location>
</feature>
<keyword evidence="1 5" id="KW-0489">Methyltransferase</keyword>
<dbReference type="RefSeq" id="WP_270917295.1">
    <property type="nucleotide sequence ID" value="NZ_CP127247.1"/>
</dbReference>
<feature type="compositionally biased region" description="Polar residues" evidence="3">
    <location>
        <begin position="247"/>
        <end position="263"/>
    </location>
</feature>
<evidence type="ECO:0000256" key="2">
    <source>
        <dbReference type="ARBA" id="ARBA00022679"/>
    </source>
</evidence>
<accession>A0A9Y2P898</accession>
<dbReference type="AlphaFoldDB" id="A0A9Y2P898"/>
<dbReference type="PANTHER" id="PTHR13090:SF1">
    <property type="entry name" value="ARGININE-HYDROXYLASE NDUFAF5, MITOCHONDRIAL"/>
    <property type="match status" value="1"/>
</dbReference>
<evidence type="ECO:0000256" key="1">
    <source>
        <dbReference type="ARBA" id="ARBA00022603"/>
    </source>
</evidence>
<dbReference type="Proteomes" id="UP001238334">
    <property type="component" value="Chromosome"/>
</dbReference>
<evidence type="ECO:0000313" key="5">
    <source>
        <dbReference type="EMBL" id="WIY26853.1"/>
    </source>
</evidence>
<dbReference type="InterPro" id="IPR029063">
    <property type="entry name" value="SAM-dependent_MTases_sf"/>
</dbReference>
<name>A0A9Y2P898_9RHOB</name>
<dbReference type="PANTHER" id="PTHR13090">
    <property type="entry name" value="ARGININE-HYDROXYLASE NDUFAF5, MITOCHONDRIAL"/>
    <property type="match status" value="1"/>
</dbReference>
<dbReference type="GO" id="GO:0032259">
    <property type="term" value="P:methylation"/>
    <property type="evidence" value="ECO:0007669"/>
    <property type="project" value="UniProtKB-KW"/>
</dbReference>
<dbReference type="Pfam" id="PF08241">
    <property type="entry name" value="Methyltransf_11"/>
    <property type="match status" value="1"/>
</dbReference>
<dbReference type="InterPro" id="IPR013216">
    <property type="entry name" value="Methyltransf_11"/>
</dbReference>
<dbReference type="KEGG" id="ppso:QPJ95_08045"/>
<evidence type="ECO:0000256" key="3">
    <source>
        <dbReference type="SAM" id="MobiDB-lite"/>
    </source>
</evidence>
<feature type="domain" description="Methyltransferase type 11" evidence="4">
    <location>
        <begin position="78"/>
        <end position="119"/>
    </location>
</feature>
<dbReference type="GO" id="GO:0008757">
    <property type="term" value="F:S-adenosylmethionine-dependent methyltransferase activity"/>
    <property type="evidence" value="ECO:0007669"/>
    <property type="project" value="InterPro"/>
</dbReference>
<reference evidence="5 6" key="1">
    <citation type="submission" date="2023-06" db="EMBL/GenBank/DDBJ databases">
        <title>Parasedimentitalea psychrophila sp. nov., a psychrophilic bacterium isolated from deep-sea sediment.</title>
        <authorList>
            <person name="Li A."/>
        </authorList>
    </citation>
    <scope>NUCLEOTIDE SEQUENCE [LARGE SCALE GENOMIC DNA]</scope>
    <source>
        <strain evidence="5 6">QS115</strain>
    </source>
</reference>
<keyword evidence="2" id="KW-0808">Transferase</keyword>
<dbReference type="Gene3D" id="3.40.50.150">
    <property type="entry name" value="Vaccinia Virus protein VP39"/>
    <property type="match status" value="1"/>
</dbReference>
<sequence length="276" mass="30613">MTQAPKPQPALFDRPALSAHRARRKPTALFLHETARDEVEDRLCMVNRSFTDPAIVTPFAEIWQNCLPGAKIVPDDDLLALDPGAHDVVVHTMCLHWANDPVGQLIQCRRALKEDGLLLVVMLGGRTLHELRSSLAEAETALTGGLSPRVAPMGEIRDLGALLQRAGLALPVADLVPLTAEYRDLRHLMQDLRDMGETNALAQRQKHPSSRMLFEMADHLYRQHFATPDNRLPATFEIVCLTGWSPSDTQQKPLRPGSAQSRLSDALKVPETKLPE</sequence>
<dbReference type="InterPro" id="IPR050602">
    <property type="entry name" value="Malonyl-ACP_OMT"/>
</dbReference>
<proteinExistence type="predicted"/>
<evidence type="ECO:0000313" key="6">
    <source>
        <dbReference type="Proteomes" id="UP001238334"/>
    </source>
</evidence>
<evidence type="ECO:0000259" key="4">
    <source>
        <dbReference type="Pfam" id="PF08241"/>
    </source>
</evidence>
<keyword evidence="6" id="KW-1185">Reference proteome</keyword>
<dbReference type="EMBL" id="CP127247">
    <property type="protein sequence ID" value="WIY26853.1"/>
    <property type="molecule type" value="Genomic_DNA"/>
</dbReference>
<dbReference type="SUPFAM" id="SSF53335">
    <property type="entry name" value="S-adenosyl-L-methionine-dependent methyltransferases"/>
    <property type="match status" value="1"/>
</dbReference>
<organism evidence="5 6">
    <name type="scientific">Parasedimentitalea psychrophila</name>
    <dbReference type="NCBI Taxonomy" id="2997337"/>
    <lineage>
        <taxon>Bacteria</taxon>
        <taxon>Pseudomonadati</taxon>
        <taxon>Pseudomonadota</taxon>
        <taxon>Alphaproteobacteria</taxon>
        <taxon>Rhodobacterales</taxon>
        <taxon>Paracoccaceae</taxon>
        <taxon>Parasedimentitalea</taxon>
    </lineage>
</organism>
<protein>
    <submittedName>
        <fullName evidence="5">SAM-dependent methyltransferase</fullName>
    </submittedName>
</protein>